<dbReference type="OrthoDB" id="9514740at2759"/>
<accession>A0A9W8IY86</accession>
<name>A0A9W8IY86_9AGAR</name>
<dbReference type="SUPFAM" id="SSF56399">
    <property type="entry name" value="ADP-ribosylation"/>
    <property type="match status" value="1"/>
</dbReference>
<evidence type="ECO:0008006" key="4">
    <source>
        <dbReference type="Google" id="ProtNLM"/>
    </source>
</evidence>
<feature type="chain" id="PRO_5040908063" description="PARP catalytic domain-containing protein" evidence="1">
    <location>
        <begin position="23"/>
        <end position="266"/>
    </location>
</feature>
<proteinExistence type="predicted"/>
<comment type="caution">
    <text evidence="2">The sequence shown here is derived from an EMBL/GenBank/DDBJ whole genome shotgun (WGS) entry which is preliminary data.</text>
</comment>
<keyword evidence="1" id="KW-0732">Signal</keyword>
<gene>
    <name evidence="2" type="ORF">H1R20_g15968</name>
</gene>
<evidence type="ECO:0000256" key="1">
    <source>
        <dbReference type="SAM" id="SignalP"/>
    </source>
</evidence>
<evidence type="ECO:0000313" key="2">
    <source>
        <dbReference type="EMBL" id="KAJ2921130.1"/>
    </source>
</evidence>
<keyword evidence="3" id="KW-1185">Reference proteome</keyword>
<feature type="non-terminal residue" evidence="2">
    <location>
        <position position="1"/>
    </location>
</feature>
<reference evidence="2" key="1">
    <citation type="submission" date="2022-06" db="EMBL/GenBank/DDBJ databases">
        <title>Genome Sequence of Candolleomyces eurysporus.</title>
        <authorList>
            <person name="Buettner E."/>
        </authorList>
    </citation>
    <scope>NUCLEOTIDE SEQUENCE</scope>
    <source>
        <strain evidence="2">VTCC 930004</strain>
    </source>
</reference>
<sequence>MSILNAKPVVLAALAASALVMAVSMAFNDKRLCVVCRVYPVSPEYTVTCSFTCIQIFCQRGSGDPRMCDVCHRHPKRQGQQQCGDECAGVTNVACLICKSRPKDGRHDLCSLTCKKVAMILAPCILEVPRGHTIYDMVEGKFKRAWKNKSSPIPVIKRVFKIIENEEFQKPYELYRVDLAKATGAFGVGVYTSSASNKAYSYCKPNGALLLNKVVLGRVRHVSGWNEVMSCPPGYNSVIFERMDGILNETILYCDDAIRPVFLIIF</sequence>
<dbReference type="Proteomes" id="UP001140091">
    <property type="component" value="Unassembled WGS sequence"/>
</dbReference>
<evidence type="ECO:0000313" key="3">
    <source>
        <dbReference type="Proteomes" id="UP001140091"/>
    </source>
</evidence>
<dbReference type="AlphaFoldDB" id="A0A9W8IY86"/>
<feature type="signal peptide" evidence="1">
    <location>
        <begin position="1"/>
        <end position="22"/>
    </location>
</feature>
<organism evidence="2 3">
    <name type="scientific">Candolleomyces eurysporus</name>
    <dbReference type="NCBI Taxonomy" id="2828524"/>
    <lineage>
        <taxon>Eukaryota</taxon>
        <taxon>Fungi</taxon>
        <taxon>Dikarya</taxon>
        <taxon>Basidiomycota</taxon>
        <taxon>Agaricomycotina</taxon>
        <taxon>Agaricomycetes</taxon>
        <taxon>Agaricomycetidae</taxon>
        <taxon>Agaricales</taxon>
        <taxon>Agaricineae</taxon>
        <taxon>Psathyrellaceae</taxon>
        <taxon>Candolleomyces</taxon>
    </lineage>
</organism>
<dbReference type="EMBL" id="JANBPK010001668">
    <property type="protein sequence ID" value="KAJ2921130.1"/>
    <property type="molecule type" value="Genomic_DNA"/>
</dbReference>
<protein>
    <recommendedName>
        <fullName evidence="4">PARP catalytic domain-containing protein</fullName>
    </recommendedName>
</protein>
<dbReference type="Gene3D" id="3.90.228.10">
    <property type="match status" value="1"/>
</dbReference>